<comment type="caution">
    <text evidence="1">The sequence shown here is derived from an EMBL/GenBank/DDBJ whole genome shotgun (WGS) entry which is preliminary data.</text>
</comment>
<dbReference type="EMBL" id="JAFFZM010000002">
    <property type="protein sequence ID" value="MBO8197601.1"/>
    <property type="molecule type" value="Genomic_DNA"/>
</dbReference>
<keyword evidence="2" id="KW-1185">Reference proteome</keyword>
<proteinExistence type="predicted"/>
<dbReference type="Proteomes" id="UP000721954">
    <property type="component" value="Unassembled WGS sequence"/>
</dbReference>
<reference evidence="1 2" key="1">
    <citation type="submission" date="2021-02" db="EMBL/GenBank/DDBJ databases">
        <title>Streptomyces spirodelae sp. nov., isolated from duckweed.</title>
        <authorList>
            <person name="Saimee Y."/>
            <person name="Duangmal K."/>
        </authorList>
    </citation>
    <scope>NUCLEOTIDE SEQUENCE [LARGE SCALE GENOMIC DNA]</scope>
    <source>
        <strain evidence="1 2">DSM 42105</strain>
    </source>
</reference>
<name>A0ABS3XRB5_9ACTN</name>
<dbReference type="GeneID" id="96257883"/>
<protein>
    <recommendedName>
        <fullName evidence="3">Secreted protein</fullName>
    </recommendedName>
</protein>
<accession>A0ABS3XRB5</accession>
<dbReference type="RefSeq" id="WP_209209418.1">
    <property type="nucleotide sequence ID" value="NZ_JAFFZM010000002.1"/>
</dbReference>
<evidence type="ECO:0000313" key="2">
    <source>
        <dbReference type="Proteomes" id="UP000721954"/>
    </source>
</evidence>
<organism evidence="1 2">
    <name type="scientific">Streptomyces smyrnaeus</name>
    <dbReference type="NCBI Taxonomy" id="1387713"/>
    <lineage>
        <taxon>Bacteria</taxon>
        <taxon>Bacillati</taxon>
        <taxon>Actinomycetota</taxon>
        <taxon>Actinomycetes</taxon>
        <taxon>Kitasatosporales</taxon>
        <taxon>Streptomycetaceae</taxon>
        <taxon>Streptomyces</taxon>
    </lineage>
</organism>
<sequence length="196" mass="21349">MNRPLRITLLAVLAVALVAAGALGGALSQREDREDAEKFSEITGGTTCWASEAVVDRVVPASHHTDRWKRLTREELRYNTQCGVTVDGKQVLRVSVEQHNSAHKLDRVGTGPGHGRTRSIPGYKQSWSSQDAAAVVVPCTKNTGDDNATNLYVKAQAWRKEYGKLRQDMVRIVEQAVKAHRAAACNGAPAAPDDHD</sequence>
<gene>
    <name evidence="1" type="ORF">JW613_04635</name>
</gene>
<evidence type="ECO:0008006" key="3">
    <source>
        <dbReference type="Google" id="ProtNLM"/>
    </source>
</evidence>
<evidence type="ECO:0000313" key="1">
    <source>
        <dbReference type="EMBL" id="MBO8197601.1"/>
    </source>
</evidence>